<dbReference type="PROSITE" id="PS50943">
    <property type="entry name" value="HTH_CROC1"/>
    <property type="match status" value="1"/>
</dbReference>
<reference evidence="2" key="1">
    <citation type="submission" date="2022-04" db="EMBL/GenBank/DDBJ databases">
        <title>Roseomonas acroporae sp. nov., isolated from coral Acropora digitifera.</title>
        <authorList>
            <person name="Sun H."/>
        </authorList>
    </citation>
    <scope>NUCLEOTIDE SEQUENCE</scope>
    <source>
        <strain evidence="2">NAR14</strain>
    </source>
</reference>
<evidence type="ECO:0000313" key="2">
    <source>
        <dbReference type="EMBL" id="MCK8788173.1"/>
    </source>
</evidence>
<dbReference type="EMBL" id="JALPRX010000200">
    <property type="protein sequence ID" value="MCK8788173.1"/>
    <property type="molecule type" value="Genomic_DNA"/>
</dbReference>
<dbReference type="Proteomes" id="UP001139516">
    <property type="component" value="Unassembled WGS sequence"/>
</dbReference>
<keyword evidence="3" id="KW-1185">Reference proteome</keyword>
<sequence>MTLVEYLERNDLTIAAFARQAGLKSRQLVHRYVRCDRFPPPEALKKIRDATGGAVTADDFVNQHLARQVAA</sequence>
<dbReference type="InterPro" id="IPR001387">
    <property type="entry name" value="Cro/C1-type_HTH"/>
</dbReference>
<feature type="domain" description="HTH cro/C1-type" evidence="1">
    <location>
        <begin position="3"/>
        <end position="60"/>
    </location>
</feature>
<evidence type="ECO:0000259" key="1">
    <source>
        <dbReference type="PROSITE" id="PS50943"/>
    </source>
</evidence>
<name>A0A9X2BWU5_9PROT</name>
<dbReference type="RefSeq" id="WP_248670214.1">
    <property type="nucleotide sequence ID" value="NZ_JALPRX010000200.1"/>
</dbReference>
<proteinExistence type="predicted"/>
<protein>
    <submittedName>
        <fullName evidence="2">Helix-turn-helix transcriptional regulator</fullName>
    </submittedName>
</protein>
<evidence type="ECO:0000313" key="3">
    <source>
        <dbReference type="Proteomes" id="UP001139516"/>
    </source>
</evidence>
<organism evidence="2 3">
    <name type="scientific">Roseomonas acroporae</name>
    <dbReference type="NCBI Taxonomy" id="2937791"/>
    <lineage>
        <taxon>Bacteria</taxon>
        <taxon>Pseudomonadati</taxon>
        <taxon>Pseudomonadota</taxon>
        <taxon>Alphaproteobacteria</taxon>
        <taxon>Acetobacterales</taxon>
        <taxon>Roseomonadaceae</taxon>
        <taxon>Roseomonas</taxon>
    </lineage>
</organism>
<gene>
    <name evidence="2" type="ORF">M0638_27880</name>
</gene>
<dbReference type="AlphaFoldDB" id="A0A9X2BWU5"/>
<comment type="caution">
    <text evidence="2">The sequence shown here is derived from an EMBL/GenBank/DDBJ whole genome shotgun (WGS) entry which is preliminary data.</text>
</comment>
<accession>A0A9X2BWU5</accession>